<dbReference type="InterPro" id="IPR050699">
    <property type="entry name" value="RNA-DNA_Helicase"/>
</dbReference>
<feature type="region of interest" description="Disordered" evidence="5">
    <location>
        <begin position="20"/>
        <end position="60"/>
    </location>
</feature>
<evidence type="ECO:0000256" key="1">
    <source>
        <dbReference type="ARBA" id="ARBA00022741"/>
    </source>
</evidence>
<dbReference type="InterPro" id="IPR022192">
    <property type="entry name" value="SUV3_C"/>
</dbReference>
<accession>A0A9P5QAD1</accession>
<dbReference type="Pfam" id="PF00271">
    <property type="entry name" value="Helicase_C"/>
    <property type="match status" value="1"/>
</dbReference>
<dbReference type="GO" id="GO:0005524">
    <property type="term" value="F:ATP binding"/>
    <property type="evidence" value="ECO:0007669"/>
    <property type="project" value="UniProtKB-KW"/>
</dbReference>
<dbReference type="PANTHER" id="PTHR12131:SF1">
    <property type="entry name" value="ATP-DEPENDENT RNA HELICASE SUPV3L1, MITOCHONDRIAL-RELATED"/>
    <property type="match status" value="1"/>
</dbReference>
<evidence type="ECO:0000259" key="6">
    <source>
        <dbReference type="PROSITE" id="PS51194"/>
    </source>
</evidence>
<dbReference type="Proteomes" id="UP000772434">
    <property type="component" value="Unassembled WGS sequence"/>
</dbReference>
<dbReference type="Pfam" id="PF22527">
    <property type="entry name" value="DEXQc_Suv3"/>
    <property type="match status" value="2"/>
</dbReference>
<evidence type="ECO:0000256" key="4">
    <source>
        <dbReference type="ARBA" id="ARBA00022840"/>
    </source>
</evidence>
<dbReference type="Pfam" id="PF12513">
    <property type="entry name" value="SUV3_C"/>
    <property type="match status" value="1"/>
</dbReference>
<proteinExistence type="predicted"/>
<keyword evidence="2 7" id="KW-0378">Hydrolase</keyword>
<dbReference type="PROSITE" id="PS51194">
    <property type="entry name" value="HELICASE_CTER"/>
    <property type="match status" value="1"/>
</dbReference>
<evidence type="ECO:0000313" key="7">
    <source>
        <dbReference type="EMBL" id="KAF9078533.1"/>
    </source>
</evidence>
<dbReference type="InterPro" id="IPR055206">
    <property type="entry name" value="DEXQc_SUV3"/>
</dbReference>
<sequence>MPLDVKVQRRPWPFEQKMSAKAFRRGPPAFLPPSRRSRPSSPIAPFNFQPEETKTPRPKLSLHNPEGIIQYFEEHVERWAEWKLLHIRLESFGIPKDDIYPLLDLFIDEVLAGRLSAGSAYDKYSLDRFARSLPGDLPKTYADQVYTGILYAWAADPANQRKLEAVISPAAIISIQLLFKAAHSEHLEDRFDARRTRRKVILHVGPTNSGKTHHALRALAAAQSGVYAGPLRLLAHEIWERLNLGQIVPAGIEEDAALPSLDSALDVASVGTTPAVRSQGNPLYVRKCNMITGEEHKIVDPDCTLKYDVAIIDEIQMITDVERGSAWTNAVLGINAKEVHLCGEETAVPIVQAILANTHDEIEVRRYERLTPLSISESLDGDFKNVKKGDCVVTFSRNSIFQVREAIEKSTGMKCAVVYGKLPPEIRSGQASLFNDPNSGYDVIVGSDAIGMGLNLKIRRIVFEVVSKWDGHSKRPLSTSQTKQIAGRAGRFGMTEEKGGLVTTLLSEDVPFLEKTLALPFTPLPVAILGPNYDSSRAVAQALPPSAGLLTIFDAHIYVAKTKPHYRYALGNISNAITNVVDRWADKLALEDRITFLMAPVPWRDLESLQVVHKLMEAFARDLSVPVKPLFDDTPYYSTLLDVERKMATLPQPKSNAAVLSVLEGFHKLLGLYAWLSLRNPVAYYEPEVVEDWKPRVEKALHWALQGVTPIKKSEIRQTAATRDIKYQSVIDIRRKQKESVRVSIEQQKKAIAVGAYAR</sequence>
<dbReference type="InterPro" id="IPR001650">
    <property type="entry name" value="Helicase_C-like"/>
</dbReference>
<evidence type="ECO:0000256" key="2">
    <source>
        <dbReference type="ARBA" id="ARBA00022801"/>
    </source>
</evidence>
<dbReference type="PANTHER" id="PTHR12131">
    <property type="entry name" value="ATP-DEPENDENT RNA AND DNA HELICASE"/>
    <property type="match status" value="1"/>
</dbReference>
<dbReference type="GO" id="GO:0045025">
    <property type="term" value="C:mitochondrial degradosome"/>
    <property type="evidence" value="ECO:0007669"/>
    <property type="project" value="TreeGrafter"/>
</dbReference>
<keyword evidence="4" id="KW-0067">ATP-binding</keyword>
<dbReference type="Gene3D" id="1.20.58.1080">
    <property type="match status" value="1"/>
</dbReference>
<dbReference type="GO" id="GO:0000965">
    <property type="term" value="P:mitochondrial RNA 3'-end processing"/>
    <property type="evidence" value="ECO:0007669"/>
    <property type="project" value="TreeGrafter"/>
</dbReference>
<feature type="domain" description="Helicase C-terminal" evidence="6">
    <location>
        <begin position="378"/>
        <end position="532"/>
    </location>
</feature>
<evidence type="ECO:0000313" key="8">
    <source>
        <dbReference type="Proteomes" id="UP000772434"/>
    </source>
</evidence>
<dbReference type="GO" id="GO:0016787">
    <property type="term" value="F:hydrolase activity"/>
    <property type="evidence" value="ECO:0007669"/>
    <property type="project" value="UniProtKB-KW"/>
</dbReference>
<dbReference type="Gene3D" id="1.20.272.40">
    <property type="match status" value="1"/>
</dbReference>
<comment type="caution">
    <text evidence="7">The sequence shown here is derived from an EMBL/GenBank/DDBJ whole genome shotgun (WGS) entry which is preliminary data.</text>
</comment>
<dbReference type="SMART" id="SM00490">
    <property type="entry name" value="HELICc"/>
    <property type="match status" value="1"/>
</dbReference>
<protein>
    <submittedName>
        <fullName evidence="7">P-loop containing nucleoside triphosphate hydrolase protein</fullName>
    </submittedName>
</protein>
<evidence type="ECO:0000256" key="5">
    <source>
        <dbReference type="SAM" id="MobiDB-lite"/>
    </source>
</evidence>
<dbReference type="AlphaFoldDB" id="A0A9P5QAD1"/>
<dbReference type="SUPFAM" id="SSF52540">
    <property type="entry name" value="P-loop containing nucleoside triphosphate hydrolases"/>
    <property type="match status" value="1"/>
</dbReference>
<organism evidence="7 8">
    <name type="scientific">Rhodocollybia butyracea</name>
    <dbReference type="NCBI Taxonomy" id="206335"/>
    <lineage>
        <taxon>Eukaryota</taxon>
        <taxon>Fungi</taxon>
        <taxon>Dikarya</taxon>
        <taxon>Basidiomycota</taxon>
        <taxon>Agaricomycotina</taxon>
        <taxon>Agaricomycetes</taxon>
        <taxon>Agaricomycetidae</taxon>
        <taxon>Agaricales</taxon>
        <taxon>Marasmiineae</taxon>
        <taxon>Omphalotaceae</taxon>
        <taxon>Rhodocollybia</taxon>
    </lineage>
</organism>
<gene>
    <name evidence="7" type="ORF">BDP27DRAFT_1396825</name>
</gene>
<keyword evidence="8" id="KW-1185">Reference proteome</keyword>
<dbReference type="CDD" id="cd18805">
    <property type="entry name" value="SF2_C_suv3"/>
    <property type="match status" value="1"/>
</dbReference>
<keyword evidence="1" id="KW-0547">Nucleotide-binding</keyword>
<dbReference type="InterPro" id="IPR027417">
    <property type="entry name" value="P-loop_NTPase"/>
</dbReference>
<name>A0A9P5QAD1_9AGAR</name>
<dbReference type="GO" id="GO:0004386">
    <property type="term" value="F:helicase activity"/>
    <property type="evidence" value="ECO:0007669"/>
    <property type="project" value="UniProtKB-KW"/>
</dbReference>
<dbReference type="Gene3D" id="3.40.50.300">
    <property type="entry name" value="P-loop containing nucleotide triphosphate hydrolases"/>
    <property type="match status" value="2"/>
</dbReference>
<dbReference type="FunFam" id="3.40.50.300:FF:000957">
    <property type="entry name" value="ATP-dependent RNA helicase SUV3L, mitochondrial"/>
    <property type="match status" value="1"/>
</dbReference>
<dbReference type="EMBL" id="JADNRY010000001">
    <property type="protein sequence ID" value="KAF9078533.1"/>
    <property type="molecule type" value="Genomic_DNA"/>
</dbReference>
<reference evidence="7" key="1">
    <citation type="submission" date="2020-11" db="EMBL/GenBank/DDBJ databases">
        <authorList>
            <consortium name="DOE Joint Genome Institute"/>
            <person name="Ahrendt S."/>
            <person name="Riley R."/>
            <person name="Andreopoulos W."/>
            <person name="Labutti K."/>
            <person name="Pangilinan J."/>
            <person name="Ruiz-Duenas F.J."/>
            <person name="Barrasa J.M."/>
            <person name="Sanchez-Garcia M."/>
            <person name="Camarero S."/>
            <person name="Miyauchi S."/>
            <person name="Serrano A."/>
            <person name="Linde D."/>
            <person name="Babiker R."/>
            <person name="Drula E."/>
            <person name="Ayuso-Fernandez I."/>
            <person name="Pacheco R."/>
            <person name="Padilla G."/>
            <person name="Ferreira P."/>
            <person name="Barriuso J."/>
            <person name="Kellner H."/>
            <person name="Castanera R."/>
            <person name="Alfaro M."/>
            <person name="Ramirez L."/>
            <person name="Pisabarro A.G."/>
            <person name="Kuo A."/>
            <person name="Tritt A."/>
            <person name="Lipzen A."/>
            <person name="He G."/>
            <person name="Yan M."/>
            <person name="Ng V."/>
            <person name="Cullen D."/>
            <person name="Martin F."/>
            <person name="Rosso M.-N."/>
            <person name="Henrissat B."/>
            <person name="Hibbett D."/>
            <person name="Martinez A.T."/>
            <person name="Grigoriev I.V."/>
        </authorList>
    </citation>
    <scope>NUCLEOTIDE SEQUENCE</scope>
    <source>
        <strain evidence="7">AH 40177</strain>
    </source>
</reference>
<keyword evidence="3" id="KW-0347">Helicase</keyword>
<evidence type="ECO:0000256" key="3">
    <source>
        <dbReference type="ARBA" id="ARBA00022806"/>
    </source>
</evidence>
<dbReference type="OrthoDB" id="6692397at2759"/>